<comment type="function">
    <text evidence="9">Component of the transport system for branched-chain amino acids.</text>
</comment>
<dbReference type="PANTHER" id="PTHR30588:SF0">
    <property type="entry name" value="BRANCHED-CHAIN AMINO ACID PERMEASE BRNQ"/>
    <property type="match status" value="1"/>
</dbReference>
<feature type="transmembrane region" description="Helical" evidence="9">
    <location>
        <begin position="413"/>
        <end position="432"/>
    </location>
</feature>
<keyword evidence="5 9" id="KW-0812">Transmembrane</keyword>
<dbReference type="InterPro" id="IPR004685">
    <property type="entry name" value="Brnchd-chn_aa_trnsp_Livcs"/>
</dbReference>
<feature type="transmembrane region" description="Helical" evidence="9">
    <location>
        <begin position="39"/>
        <end position="58"/>
    </location>
</feature>
<dbReference type="EMBL" id="JAMFLX010000028">
    <property type="protein sequence ID" value="MCL6271603.1"/>
    <property type="molecule type" value="Genomic_DNA"/>
</dbReference>
<feature type="transmembrane region" description="Helical" evidence="9">
    <location>
        <begin position="12"/>
        <end position="33"/>
    </location>
</feature>
<feature type="transmembrane region" description="Helical" evidence="9">
    <location>
        <begin position="339"/>
        <end position="360"/>
    </location>
</feature>
<dbReference type="Proteomes" id="UP001203338">
    <property type="component" value="Unassembled WGS sequence"/>
</dbReference>
<keyword evidence="6 9" id="KW-0029">Amino-acid transport</keyword>
<evidence type="ECO:0000256" key="1">
    <source>
        <dbReference type="ARBA" id="ARBA00004651"/>
    </source>
</evidence>
<name>A0ABT0PMB5_9GAMM</name>
<keyword evidence="7 9" id="KW-1133">Transmembrane helix</keyword>
<feature type="transmembrane region" description="Helical" evidence="9">
    <location>
        <begin position="372"/>
        <end position="393"/>
    </location>
</feature>
<feature type="transmembrane region" description="Helical" evidence="9">
    <location>
        <begin position="119"/>
        <end position="138"/>
    </location>
</feature>
<evidence type="ECO:0000256" key="7">
    <source>
        <dbReference type="ARBA" id="ARBA00022989"/>
    </source>
</evidence>
<feature type="transmembrane region" description="Helical" evidence="9">
    <location>
        <begin position="78"/>
        <end position="96"/>
    </location>
</feature>
<keyword evidence="3 9" id="KW-0813">Transport</keyword>
<evidence type="ECO:0000313" key="10">
    <source>
        <dbReference type="EMBL" id="MCL6271603.1"/>
    </source>
</evidence>
<organism evidence="10 11">
    <name type="scientific">Parendozoicomonas callyspongiae</name>
    <dbReference type="NCBI Taxonomy" id="2942213"/>
    <lineage>
        <taxon>Bacteria</taxon>
        <taxon>Pseudomonadati</taxon>
        <taxon>Pseudomonadota</taxon>
        <taxon>Gammaproteobacteria</taxon>
        <taxon>Oceanospirillales</taxon>
        <taxon>Endozoicomonadaceae</taxon>
        <taxon>Parendozoicomonas</taxon>
    </lineage>
</organism>
<proteinExistence type="inferred from homology"/>
<feature type="transmembrane region" description="Helical" evidence="9">
    <location>
        <begin position="224"/>
        <end position="245"/>
    </location>
</feature>
<evidence type="ECO:0000256" key="5">
    <source>
        <dbReference type="ARBA" id="ARBA00022692"/>
    </source>
</evidence>
<feature type="transmembrane region" description="Helical" evidence="9">
    <location>
        <begin position="150"/>
        <end position="172"/>
    </location>
</feature>
<comment type="caution">
    <text evidence="10">The sequence shown here is derived from an EMBL/GenBank/DDBJ whole genome shotgun (WGS) entry which is preliminary data.</text>
</comment>
<dbReference type="NCBIfam" id="TIGR00796">
    <property type="entry name" value="livcs"/>
    <property type="match status" value="1"/>
</dbReference>
<dbReference type="Pfam" id="PF05525">
    <property type="entry name" value="Branch_AA_trans"/>
    <property type="match status" value="1"/>
</dbReference>
<evidence type="ECO:0000256" key="6">
    <source>
        <dbReference type="ARBA" id="ARBA00022970"/>
    </source>
</evidence>
<evidence type="ECO:0000256" key="4">
    <source>
        <dbReference type="ARBA" id="ARBA00022475"/>
    </source>
</evidence>
<feature type="transmembrane region" description="Helical" evidence="9">
    <location>
        <begin position="192"/>
        <end position="212"/>
    </location>
</feature>
<evidence type="ECO:0000256" key="2">
    <source>
        <dbReference type="ARBA" id="ARBA00008540"/>
    </source>
</evidence>
<feature type="transmembrane region" description="Helical" evidence="9">
    <location>
        <begin position="279"/>
        <end position="305"/>
    </location>
</feature>
<keyword evidence="8 9" id="KW-0472">Membrane</keyword>
<accession>A0ABT0PMB5</accession>
<comment type="subcellular location">
    <subcellularLocation>
        <location evidence="9">Cell inner membrane</location>
        <topology evidence="9">Multi-pass membrane protein</topology>
    </subcellularLocation>
    <subcellularLocation>
        <location evidence="1">Cell membrane</location>
        <topology evidence="1">Multi-pass membrane protein</topology>
    </subcellularLocation>
</comment>
<sequence>MSQATRTLMATGFMTFSLFLGAGNLIFPVMAGYLSGDQWLLTAVGFLLTAVGLPLMAIATLARCDHGFQALGRDTPPWFLLILGLFIHLMIGPLYATPRTGAVAYEIAVHPFFPKSSEAVRIGFNISFISVAALLALNPGRMAERIGEQLTPVLMILLAVLGLAPLVVNNLAPSSALGAYAIDPAGRGFTDGYMTMDALAALLFGSVIVSTLKSHGIHDQRTLVRYTIFAGFIAATGLAAVYLSLFNLGATSRNLIEAPANGGELLSRFTTWRFGPEGALLLGGVVLLACLTTAAGCLSAVASYFTRLMPKPGYKGYVLILAAACLLAVNLRLEELIYYYEPVLLFIYPLAISLLVLNLLRNWLIWRRTTTQLILITTSLFSLFALNTERSYYPIPESLLTLIPSWPGSTSHMIWAIPAIIILILMQFLGRLSGLKPK</sequence>
<dbReference type="PANTHER" id="PTHR30588">
    <property type="entry name" value="BRANCHED-CHAIN AMINO ACID TRANSPORT SYSTEM 2 CARRIER PROTEIN"/>
    <property type="match status" value="1"/>
</dbReference>
<feature type="transmembrane region" description="Helical" evidence="9">
    <location>
        <begin position="317"/>
        <end position="333"/>
    </location>
</feature>
<evidence type="ECO:0000313" key="11">
    <source>
        <dbReference type="Proteomes" id="UP001203338"/>
    </source>
</evidence>
<dbReference type="RefSeq" id="WP_249701234.1">
    <property type="nucleotide sequence ID" value="NZ_JAMFLX010000028.1"/>
</dbReference>
<reference evidence="10 11" key="1">
    <citation type="submission" date="2022-05" db="EMBL/GenBank/DDBJ databases">
        <authorList>
            <person name="Park J.-S."/>
        </authorList>
    </citation>
    <scope>NUCLEOTIDE SEQUENCE [LARGE SCALE GENOMIC DNA]</scope>
    <source>
        <strain evidence="10 11">2012CJ34-2</strain>
    </source>
</reference>
<protein>
    <recommendedName>
        <fullName evidence="9">Branched-chain amino acid transport system carrier protein</fullName>
    </recommendedName>
</protein>
<keyword evidence="11" id="KW-1185">Reference proteome</keyword>
<evidence type="ECO:0000256" key="8">
    <source>
        <dbReference type="ARBA" id="ARBA00023136"/>
    </source>
</evidence>
<comment type="similarity">
    <text evidence="2 9">Belongs to the branched chain amino acid transporter family.</text>
</comment>
<keyword evidence="4" id="KW-1003">Cell membrane</keyword>
<evidence type="ECO:0000256" key="9">
    <source>
        <dbReference type="RuleBase" id="RU362122"/>
    </source>
</evidence>
<evidence type="ECO:0000256" key="3">
    <source>
        <dbReference type="ARBA" id="ARBA00022448"/>
    </source>
</evidence>
<gene>
    <name evidence="10" type="primary">brnQ</name>
    <name evidence="10" type="ORF">M3P05_16930</name>
</gene>